<dbReference type="Proteomes" id="UP000036367">
    <property type="component" value="Unassembled WGS sequence"/>
</dbReference>
<dbReference type="PATRIC" id="fig|595434.4.peg.5214"/>
<dbReference type="STRING" id="595434.RISK_005487"/>
<gene>
    <name evidence="1" type="ORF">RISK_005487</name>
</gene>
<keyword evidence="2" id="KW-1185">Reference proteome</keyword>
<accession>A0A0J1B7I4</accession>
<dbReference type="AlphaFoldDB" id="A0A0J1B7I4"/>
<comment type="caution">
    <text evidence="1">The sequence shown here is derived from an EMBL/GenBank/DDBJ whole genome shotgun (WGS) entry which is preliminary data.</text>
</comment>
<evidence type="ECO:0000313" key="2">
    <source>
        <dbReference type="Proteomes" id="UP000036367"/>
    </source>
</evidence>
<name>A0A0J1B7I4_RHOIS</name>
<organism evidence="1 2">
    <name type="scientific">Rhodopirellula islandica</name>
    <dbReference type="NCBI Taxonomy" id="595434"/>
    <lineage>
        <taxon>Bacteria</taxon>
        <taxon>Pseudomonadati</taxon>
        <taxon>Planctomycetota</taxon>
        <taxon>Planctomycetia</taxon>
        <taxon>Pirellulales</taxon>
        <taxon>Pirellulaceae</taxon>
        <taxon>Rhodopirellula</taxon>
    </lineage>
</organism>
<proteinExistence type="predicted"/>
<reference evidence="1" key="1">
    <citation type="submission" date="2015-05" db="EMBL/GenBank/DDBJ databases">
        <title>Permanent draft genome of Rhodopirellula islandicus K833.</title>
        <authorList>
            <person name="Kizina J."/>
            <person name="Richter M."/>
            <person name="Glockner F.O."/>
            <person name="Harder J."/>
        </authorList>
    </citation>
    <scope>NUCLEOTIDE SEQUENCE [LARGE SCALE GENOMIC DNA]</scope>
    <source>
        <strain evidence="1">K833</strain>
    </source>
</reference>
<protein>
    <submittedName>
        <fullName evidence="1">Uncharacterized protein</fullName>
    </submittedName>
</protein>
<sequence>MQAVDRSNDCKDWTIRGFLSSEDQAFRFSIRLFNNRTLEQ</sequence>
<dbReference type="EMBL" id="LECT01000044">
    <property type="protein sequence ID" value="KLU02421.1"/>
    <property type="molecule type" value="Genomic_DNA"/>
</dbReference>
<evidence type="ECO:0000313" key="1">
    <source>
        <dbReference type="EMBL" id="KLU02421.1"/>
    </source>
</evidence>